<reference evidence="3" key="1">
    <citation type="journal article" date="2014" name="Int. J. Syst. Evol. Microbiol.">
        <title>Complete genome sequence of Corynebacterium casei LMG S-19264T (=DSM 44701T), isolated from a smear-ripened cheese.</title>
        <authorList>
            <consortium name="US DOE Joint Genome Institute (JGI-PGF)"/>
            <person name="Walter F."/>
            <person name="Albersmeier A."/>
            <person name="Kalinowski J."/>
            <person name="Ruckert C."/>
        </authorList>
    </citation>
    <scope>NUCLEOTIDE SEQUENCE</scope>
    <source>
        <strain evidence="3">CGMCC 1.14984</strain>
    </source>
</reference>
<evidence type="ECO:0000313" key="5">
    <source>
        <dbReference type="Proteomes" id="UP000621856"/>
    </source>
</evidence>
<gene>
    <name evidence="4" type="ORF">FF098_016615</name>
    <name evidence="3" type="ORF">GCM10011355_32810</name>
</gene>
<dbReference type="Pfam" id="PF07221">
    <property type="entry name" value="GlcNAc_2-epim"/>
    <property type="match status" value="1"/>
</dbReference>
<evidence type="ECO:0000313" key="4">
    <source>
        <dbReference type="EMBL" id="NHK29533.1"/>
    </source>
</evidence>
<dbReference type="GO" id="GO:0005975">
    <property type="term" value="P:carbohydrate metabolic process"/>
    <property type="evidence" value="ECO:0007669"/>
    <property type="project" value="InterPro"/>
</dbReference>
<dbReference type="InterPro" id="IPR008928">
    <property type="entry name" value="6-hairpin_glycosidase_sf"/>
</dbReference>
<comment type="similarity">
    <text evidence="1">Belongs to the N-acylglucosamine 2-epimerase family.</text>
</comment>
<organism evidence="3 5">
    <name type="scientific">Aquisalinus luteolus</name>
    <dbReference type="NCBI Taxonomy" id="1566827"/>
    <lineage>
        <taxon>Bacteria</taxon>
        <taxon>Pseudomonadati</taxon>
        <taxon>Pseudomonadota</taxon>
        <taxon>Alphaproteobacteria</taxon>
        <taxon>Parvularculales</taxon>
        <taxon>Parvularculaceae</taxon>
        <taxon>Aquisalinus</taxon>
    </lineage>
</organism>
<proteinExistence type="inferred from homology"/>
<sequence>MTGFSSTADRFVAWVRDDALPFWADHAVDAAGGFYEKLDLEGRPVTDCLRRVRVQARQTYSYAYAASLGWYGDARRVSDHGWAFVTSRGMQRDGTPLPGASIAHLLNNDGSLHDGHRDTYAQAFLLLAAAWRLRSFGDDSAAQVIRDSFAYLDTIRTPHGGYQEADTPALPRRQNPHMHLFEAFMACFEATNDPACLERAGEIHALFTDKFYDDRHGVLLEFFNEDWSPHAETGDLIEPGHLMEWVWLLRWYERLTGTNVSAPADAMYQNAIKLGLNEKTGLLYDELRLDGTVTKPTARSWSTTEYIKASLAQAEAGQHGMFEVAAEKTALLLDTYLSPPLAGGWYDQYDANGNVVGSYMETSTFYHLVCAAGETDRVKAVLA</sequence>
<protein>
    <submittedName>
        <fullName evidence="3">Mannose-6-phosphate isomerase</fullName>
    </submittedName>
</protein>
<keyword evidence="6" id="KW-1185">Reference proteome</keyword>
<dbReference type="SUPFAM" id="SSF48208">
    <property type="entry name" value="Six-hairpin glycosidases"/>
    <property type="match status" value="1"/>
</dbReference>
<dbReference type="InterPro" id="IPR012341">
    <property type="entry name" value="6hp_glycosidase-like_sf"/>
</dbReference>
<dbReference type="AlphaFoldDB" id="A0A8J3A6U2"/>
<dbReference type="PANTHER" id="PTHR15108">
    <property type="entry name" value="N-ACYLGLUCOSAMINE-2-EPIMERASE"/>
    <property type="match status" value="1"/>
</dbReference>
<dbReference type="Gene3D" id="1.50.10.10">
    <property type="match status" value="1"/>
</dbReference>
<name>A0A8J3A6U2_9PROT</name>
<evidence type="ECO:0000313" key="3">
    <source>
        <dbReference type="EMBL" id="GGI01652.1"/>
    </source>
</evidence>
<dbReference type="EMBL" id="BMGZ01000004">
    <property type="protein sequence ID" value="GGI01652.1"/>
    <property type="molecule type" value="Genomic_DNA"/>
</dbReference>
<accession>A0A8J3A6U2</accession>
<evidence type="ECO:0000313" key="6">
    <source>
        <dbReference type="Proteomes" id="UP000818603"/>
    </source>
</evidence>
<dbReference type="GO" id="GO:0016853">
    <property type="term" value="F:isomerase activity"/>
    <property type="evidence" value="ECO:0007669"/>
    <property type="project" value="UniProtKB-KW"/>
</dbReference>
<reference evidence="3" key="3">
    <citation type="submission" date="2020-09" db="EMBL/GenBank/DDBJ databases">
        <authorList>
            <person name="Sun Q."/>
            <person name="Zhou Y."/>
        </authorList>
    </citation>
    <scope>NUCLEOTIDE SEQUENCE</scope>
    <source>
        <strain evidence="3">CGMCC 1.14984</strain>
    </source>
</reference>
<dbReference type="InterPro" id="IPR010819">
    <property type="entry name" value="AGE/CE"/>
</dbReference>
<evidence type="ECO:0000256" key="1">
    <source>
        <dbReference type="ARBA" id="ARBA00008558"/>
    </source>
</evidence>
<evidence type="ECO:0000256" key="2">
    <source>
        <dbReference type="ARBA" id="ARBA00023235"/>
    </source>
</evidence>
<keyword evidence="2 3" id="KW-0413">Isomerase</keyword>
<dbReference type="EMBL" id="VCJR02000006">
    <property type="protein sequence ID" value="NHK29533.1"/>
    <property type="molecule type" value="Genomic_DNA"/>
</dbReference>
<dbReference type="RefSeq" id="WP_155142692.1">
    <property type="nucleotide sequence ID" value="NZ_BMGZ01000004.1"/>
</dbReference>
<reference evidence="4 6" key="2">
    <citation type="submission" date="2020-02" db="EMBL/GenBank/DDBJ databases">
        <title>Genome sequence of Parvularcula flava strain NH6-79.</title>
        <authorList>
            <person name="Abdul Karim M.H."/>
            <person name="Lam M.Q."/>
            <person name="Chen S.J."/>
            <person name="Yahya A."/>
            <person name="Shahir S."/>
            <person name="Shamsir M.S."/>
            <person name="Chong C.S."/>
        </authorList>
    </citation>
    <scope>NUCLEOTIDE SEQUENCE [LARGE SCALE GENOMIC DNA]</scope>
    <source>
        <strain evidence="4 6">NH6-79</strain>
    </source>
</reference>
<dbReference type="Proteomes" id="UP000818603">
    <property type="component" value="Unassembled WGS sequence"/>
</dbReference>
<dbReference type="Proteomes" id="UP000621856">
    <property type="component" value="Unassembled WGS sequence"/>
</dbReference>
<comment type="caution">
    <text evidence="3">The sequence shown here is derived from an EMBL/GenBank/DDBJ whole genome shotgun (WGS) entry which is preliminary data.</text>
</comment>